<dbReference type="Proteomes" id="UP000486602">
    <property type="component" value="Unassembled WGS sequence"/>
</dbReference>
<comment type="subcellular location">
    <subcellularLocation>
        <location evidence="1">Cell membrane</location>
        <topology evidence="1">Multi-pass membrane protein</topology>
    </subcellularLocation>
</comment>
<keyword evidence="5 6" id="KW-0472">Membrane</keyword>
<dbReference type="GO" id="GO:0005886">
    <property type="term" value="C:plasma membrane"/>
    <property type="evidence" value="ECO:0007669"/>
    <property type="project" value="UniProtKB-SubCell"/>
</dbReference>
<dbReference type="AlphaFoldDB" id="A0A7K3WWZ4"/>
<dbReference type="EMBL" id="JAAGVY010000042">
    <property type="protein sequence ID" value="NEN25155.1"/>
    <property type="molecule type" value="Genomic_DNA"/>
</dbReference>
<evidence type="ECO:0000256" key="5">
    <source>
        <dbReference type="ARBA" id="ARBA00023136"/>
    </source>
</evidence>
<accession>A0A7K3WWZ4</accession>
<reference evidence="7 8" key="1">
    <citation type="submission" date="2020-02" db="EMBL/GenBank/DDBJ databases">
        <title>Out from the shadows clarifying the taxonomy of the family Cryomorphaceae and related taxa by utilizing the GTDB taxonomic framework.</title>
        <authorList>
            <person name="Bowman J.P."/>
        </authorList>
    </citation>
    <scope>NUCLEOTIDE SEQUENCE [LARGE SCALE GENOMIC DNA]</scope>
    <source>
        <strain evidence="7 8">QSSC 1-22</strain>
    </source>
</reference>
<evidence type="ECO:0000313" key="7">
    <source>
        <dbReference type="EMBL" id="NEN25155.1"/>
    </source>
</evidence>
<proteinExistence type="predicted"/>
<evidence type="ECO:0000256" key="3">
    <source>
        <dbReference type="ARBA" id="ARBA00022692"/>
    </source>
</evidence>
<protein>
    <submittedName>
        <fullName evidence="7">Cytochrome C oxidase subunit IV family protein</fullName>
    </submittedName>
</protein>
<dbReference type="InterPro" id="IPR005171">
    <property type="entry name" value="Cyt_c_oxidase_su4_prok"/>
</dbReference>
<organism evidence="7 8">
    <name type="scientific">Cryomorpha ignava</name>
    <dbReference type="NCBI Taxonomy" id="101383"/>
    <lineage>
        <taxon>Bacteria</taxon>
        <taxon>Pseudomonadati</taxon>
        <taxon>Bacteroidota</taxon>
        <taxon>Flavobacteriia</taxon>
        <taxon>Flavobacteriales</taxon>
        <taxon>Cryomorphaceae</taxon>
        <taxon>Cryomorpha</taxon>
    </lineage>
</organism>
<name>A0A7K3WWZ4_9FLAO</name>
<feature type="transmembrane region" description="Helical" evidence="6">
    <location>
        <begin position="30"/>
        <end position="51"/>
    </location>
</feature>
<evidence type="ECO:0000256" key="6">
    <source>
        <dbReference type="SAM" id="Phobius"/>
    </source>
</evidence>
<keyword evidence="8" id="KW-1185">Reference proteome</keyword>
<dbReference type="RefSeq" id="WP_163286614.1">
    <property type="nucleotide sequence ID" value="NZ_JAAGVY010000042.1"/>
</dbReference>
<gene>
    <name evidence="7" type="ORF">G3O08_16765</name>
</gene>
<feature type="transmembrane region" description="Helical" evidence="6">
    <location>
        <begin position="90"/>
        <end position="110"/>
    </location>
</feature>
<evidence type="ECO:0000256" key="2">
    <source>
        <dbReference type="ARBA" id="ARBA00022475"/>
    </source>
</evidence>
<keyword evidence="2" id="KW-1003">Cell membrane</keyword>
<keyword evidence="3 6" id="KW-0812">Transmembrane</keyword>
<comment type="caution">
    <text evidence="7">The sequence shown here is derived from an EMBL/GenBank/DDBJ whole genome shotgun (WGS) entry which is preliminary data.</text>
</comment>
<feature type="transmembrane region" description="Helical" evidence="6">
    <location>
        <begin position="63"/>
        <end position="83"/>
    </location>
</feature>
<keyword evidence="4 6" id="KW-1133">Transmembrane helix</keyword>
<evidence type="ECO:0000256" key="1">
    <source>
        <dbReference type="ARBA" id="ARBA00004651"/>
    </source>
</evidence>
<dbReference type="Pfam" id="PF03626">
    <property type="entry name" value="COX4_pro"/>
    <property type="match status" value="1"/>
</dbReference>
<sequence>MERDDLIANDSYSLNATHDAEHGRVIRKKIYFVTILLSVITTAEVLMGVFFKHGTAIWPFVKWSFIVMTLVKAAYIVVVFMHLGDERKSLKYMILAPYAIFVLYLIFVGITESNFINEVWQTYGE</sequence>
<evidence type="ECO:0000313" key="8">
    <source>
        <dbReference type="Proteomes" id="UP000486602"/>
    </source>
</evidence>
<evidence type="ECO:0000256" key="4">
    <source>
        <dbReference type="ARBA" id="ARBA00022989"/>
    </source>
</evidence>